<dbReference type="FunCoup" id="A0A1V9XUE4">
    <property type="interactions" value="9"/>
</dbReference>
<organism evidence="3 4">
    <name type="scientific">Tropilaelaps mercedesae</name>
    <dbReference type="NCBI Taxonomy" id="418985"/>
    <lineage>
        <taxon>Eukaryota</taxon>
        <taxon>Metazoa</taxon>
        <taxon>Ecdysozoa</taxon>
        <taxon>Arthropoda</taxon>
        <taxon>Chelicerata</taxon>
        <taxon>Arachnida</taxon>
        <taxon>Acari</taxon>
        <taxon>Parasitiformes</taxon>
        <taxon>Mesostigmata</taxon>
        <taxon>Gamasina</taxon>
        <taxon>Dermanyssoidea</taxon>
        <taxon>Laelapidae</taxon>
        <taxon>Tropilaelaps</taxon>
    </lineage>
</organism>
<dbReference type="GO" id="GO:0019005">
    <property type="term" value="C:SCF ubiquitin ligase complex"/>
    <property type="evidence" value="ECO:0007669"/>
    <property type="project" value="TreeGrafter"/>
</dbReference>
<dbReference type="SUPFAM" id="SSF81383">
    <property type="entry name" value="F-box domain"/>
    <property type="match status" value="1"/>
</dbReference>
<dbReference type="Gene3D" id="3.80.10.10">
    <property type="entry name" value="Ribonuclease Inhibitor"/>
    <property type="match status" value="3"/>
</dbReference>
<dbReference type="Pfam" id="PF12937">
    <property type="entry name" value="F-box-like"/>
    <property type="match status" value="1"/>
</dbReference>
<dbReference type="InterPro" id="IPR036047">
    <property type="entry name" value="F-box-like_dom_sf"/>
</dbReference>
<dbReference type="Proteomes" id="UP000192247">
    <property type="component" value="Unassembled WGS sequence"/>
</dbReference>
<name>A0A1V9XUE4_9ACAR</name>
<dbReference type="SUPFAM" id="SSF52047">
    <property type="entry name" value="RNI-like"/>
    <property type="match status" value="2"/>
</dbReference>
<keyword evidence="1" id="KW-0833">Ubl conjugation pathway</keyword>
<evidence type="ECO:0000313" key="4">
    <source>
        <dbReference type="Proteomes" id="UP000192247"/>
    </source>
</evidence>
<dbReference type="InterPro" id="IPR006553">
    <property type="entry name" value="Leu-rich_rpt_Cys-con_subtyp"/>
</dbReference>
<dbReference type="SMART" id="SM00367">
    <property type="entry name" value="LRR_CC"/>
    <property type="match status" value="9"/>
</dbReference>
<dbReference type="EMBL" id="MNPL01003921">
    <property type="protein sequence ID" value="OQR77114.1"/>
    <property type="molecule type" value="Genomic_DNA"/>
</dbReference>
<dbReference type="AlphaFoldDB" id="A0A1V9XUE4"/>
<evidence type="ECO:0000313" key="3">
    <source>
        <dbReference type="EMBL" id="OQR77114.1"/>
    </source>
</evidence>
<proteinExistence type="predicted"/>
<dbReference type="GO" id="GO:0031146">
    <property type="term" value="P:SCF-dependent proteasomal ubiquitin-dependent protein catabolic process"/>
    <property type="evidence" value="ECO:0007669"/>
    <property type="project" value="TreeGrafter"/>
</dbReference>
<dbReference type="InterPro" id="IPR032675">
    <property type="entry name" value="LRR_dom_sf"/>
</dbReference>
<dbReference type="SMART" id="SM00256">
    <property type="entry name" value="FBOX"/>
    <property type="match status" value="1"/>
</dbReference>
<dbReference type="STRING" id="418985.A0A1V9XUE4"/>
<dbReference type="InterPro" id="IPR056845">
    <property type="entry name" value="LRR_Zer-1"/>
</dbReference>
<keyword evidence="4" id="KW-1185">Reference proteome</keyword>
<protein>
    <submittedName>
        <fullName evidence="3">F-box/LRR-repeat protein 20-like</fullName>
    </submittedName>
</protein>
<evidence type="ECO:0000259" key="2">
    <source>
        <dbReference type="PROSITE" id="PS50181"/>
    </source>
</evidence>
<gene>
    <name evidence="3" type="ORF">BIW11_00492</name>
</gene>
<reference evidence="3 4" key="1">
    <citation type="journal article" date="2017" name="Gigascience">
        <title>Draft genome of the honey bee ectoparasitic mite, Tropilaelaps mercedesae, is shaped by the parasitic life history.</title>
        <authorList>
            <person name="Dong X."/>
            <person name="Armstrong S.D."/>
            <person name="Xia D."/>
            <person name="Makepeace B.L."/>
            <person name="Darby A.C."/>
            <person name="Kadowaki T."/>
        </authorList>
    </citation>
    <scope>NUCLEOTIDE SEQUENCE [LARGE SCALE GENOMIC DNA]</scope>
    <source>
        <strain evidence="3">Wuxi-XJTLU</strain>
    </source>
</reference>
<dbReference type="InParanoid" id="A0A1V9XUE4"/>
<dbReference type="OrthoDB" id="10257471at2759"/>
<sequence>MVSVEDLPDELLEKLLLYLKPGDRLNCATVCRRWRELLCDSRLLADVRLVMAEGGISGMEALQNTDREYLSLRIVNGTLYDFKWAFWERVGRGLVELHFENCDLSALVFFKILQSCQNLTCLEITGCSGLMMSDSLLRPPQSVSIQTVQESLRGVRHLSLESNSFLTDASFHFLFELMPRLTSLSLAGCSNLQCHPGIFRRFHTDTVEFSPLVLTFQNVLACMKKCKSNFRSLDFSRTLINAKVMAQLVELYSDHLVELRLDQCDQLTDKAFLSIAMCRKLRLLSMYSTCQVTDMHLKAILEKTLDIENLDLSGCYRLRDPGCHSISMLQRLRHLSLYSCTAITNEALSSLQNLRTLRYLDLSFTNCDVAVFRSLSVLADLRILKLINCKRLNDECLQLICNNLRKLEVLNLDHCLSVTDAGVSELYLLTGLRELTLTGAMYITDRSLDRGVGSLDMRVLSLGLANLFTDSALINIASHHPSLEFIDLSGCLQITDVGLISLVQRVPRLRILFLRGCRSLTEHSLTVLRSYCPLLRHLIVKKCSTTEDAVDLFAHLRPTTDVN</sequence>
<evidence type="ECO:0000256" key="1">
    <source>
        <dbReference type="ARBA" id="ARBA00022786"/>
    </source>
</evidence>
<accession>A0A1V9XUE4</accession>
<dbReference type="PROSITE" id="PS50181">
    <property type="entry name" value="FBOX"/>
    <property type="match status" value="1"/>
</dbReference>
<comment type="caution">
    <text evidence="3">The sequence shown here is derived from an EMBL/GenBank/DDBJ whole genome shotgun (WGS) entry which is preliminary data.</text>
</comment>
<dbReference type="Pfam" id="PF25013">
    <property type="entry name" value="LRR_Zer-1"/>
    <property type="match status" value="1"/>
</dbReference>
<dbReference type="InterPro" id="IPR001810">
    <property type="entry name" value="F-box_dom"/>
</dbReference>
<feature type="domain" description="F-box" evidence="2">
    <location>
        <begin position="1"/>
        <end position="47"/>
    </location>
</feature>
<dbReference type="PANTHER" id="PTHR13318">
    <property type="entry name" value="PARTNER OF PAIRED, ISOFORM B-RELATED"/>
    <property type="match status" value="1"/>
</dbReference>